<evidence type="ECO:0000313" key="3">
    <source>
        <dbReference type="Proteomes" id="UP000284841"/>
    </source>
</evidence>
<name>A0A415DYQ0_9FIRM</name>
<dbReference type="SUPFAM" id="SSF46785">
    <property type="entry name" value="Winged helix' DNA-binding domain"/>
    <property type="match status" value="1"/>
</dbReference>
<dbReference type="InterPro" id="IPR036390">
    <property type="entry name" value="WH_DNA-bd_sf"/>
</dbReference>
<dbReference type="EMBL" id="QRMS01000004">
    <property type="protein sequence ID" value="RHJ85821.1"/>
    <property type="molecule type" value="Genomic_DNA"/>
</dbReference>
<organism evidence="2 3">
    <name type="scientific">Emergencia timonensis</name>
    <dbReference type="NCBI Taxonomy" id="1776384"/>
    <lineage>
        <taxon>Bacteria</taxon>
        <taxon>Bacillati</taxon>
        <taxon>Bacillota</taxon>
        <taxon>Clostridia</taxon>
        <taxon>Peptostreptococcales</taxon>
        <taxon>Anaerovoracaceae</taxon>
        <taxon>Emergencia</taxon>
    </lineage>
</organism>
<accession>A0A415DYQ0</accession>
<dbReference type="InterPro" id="IPR036388">
    <property type="entry name" value="WH-like_DNA-bd_sf"/>
</dbReference>
<dbReference type="InterPro" id="IPR052509">
    <property type="entry name" value="Metal_resp_DNA-bind_regulator"/>
</dbReference>
<proteinExistence type="predicted"/>
<feature type="domain" description="Transcription regulator PadR N-terminal" evidence="1">
    <location>
        <begin position="22"/>
        <end position="99"/>
    </location>
</feature>
<sequence length="124" mass="14080">MYIDMDCPCQGKNLDKLLQPLILCILARGQDMHGFAIIKEIAKVPRFEDKVPDATGVYRYLKKMEGSGLLTSKWELDEEDDAGKPKRVFSITAQGRGCLANWSLALVDYEKYIHQLVEMINESV</sequence>
<dbReference type="RefSeq" id="WP_067537661.1">
    <property type="nucleotide sequence ID" value="NZ_AP025567.1"/>
</dbReference>
<dbReference type="Pfam" id="PF03551">
    <property type="entry name" value="PadR"/>
    <property type="match status" value="1"/>
</dbReference>
<evidence type="ECO:0000313" key="2">
    <source>
        <dbReference type="EMBL" id="RHJ85821.1"/>
    </source>
</evidence>
<dbReference type="Proteomes" id="UP000284841">
    <property type="component" value="Unassembled WGS sequence"/>
</dbReference>
<dbReference type="AlphaFoldDB" id="A0A415DYQ0"/>
<dbReference type="PANTHER" id="PTHR33169">
    <property type="entry name" value="PADR-FAMILY TRANSCRIPTIONAL REGULATOR"/>
    <property type="match status" value="1"/>
</dbReference>
<reference evidence="2 3" key="1">
    <citation type="submission" date="2018-08" db="EMBL/GenBank/DDBJ databases">
        <title>A genome reference for cultivated species of the human gut microbiota.</title>
        <authorList>
            <person name="Zou Y."/>
            <person name="Xue W."/>
            <person name="Luo G."/>
        </authorList>
    </citation>
    <scope>NUCLEOTIDE SEQUENCE [LARGE SCALE GENOMIC DNA]</scope>
    <source>
        <strain evidence="2 3">AM07-24</strain>
    </source>
</reference>
<dbReference type="STRING" id="1776384.GCA_900086585_02095"/>
<dbReference type="PANTHER" id="PTHR33169:SF14">
    <property type="entry name" value="TRANSCRIPTIONAL REGULATOR RV3488"/>
    <property type="match status" value="1"/>
</dbReference>
<comment type="caution">
    <text evidence="2">The sequence shown here is derived from an EMBL/GenBank/DDBJ whole genome shotgun (WGS) entry which is preliminary data.</text>
</comment>
<dbReference type="InterPro" id="IPR005149">
    <property type="entry name" value="Tscrpt_reg_PadR_N"/>
</dbReference>
<dbReference type="OrthoDB" id="9808017at2"/>
<keyword evidence="3" id="KW-1185">Reference proteome</keyword>
<dbReference type="Gene3D" id="1.10.10.10">
    <property type="entry name" value="Winged helix-like DNA-binding domain superfamily/Winged helix DNA-binding domain"/>
    <property type="match status" value="1"/>
</dbReference>
<dbReference type="GeneID" id="83004453"/>
<gene>
    <name evidence="2" type="ORF">DW099_13315</name>
</gene>
<protein>
    <submittedName>
        <fullName evidence="2">PadR family transcriptional regulator</fullName>
    </submittedName>
</protein>
<evidence type="ECO:0000259" key="1">
    <source>
        <dbReference type="Pfam" id="PF03551"/>
    </source>
</evidence>